<accession>A0AAD9VTK1</accession>
<dbReference type="Proteomes" id="UP001258017">
    <property type="component" value="Unassembled WGS sequence"/>
</dbReference>
<evidence type="ECO:0000313" key="8">
    <source>
        <dbReference type="EMBL" id="KAK2586219.1"/>
    </source>
</evidence>
<evidence type="ECO:0000256" key="6">
    <source>
        <dbReference type="PIRSR" id="PIRSR606689-2"/>
    </source>
</evidence>
<dbReference type="InterPro" id="IPR027417">
    <property type="entry name" value="P-loop_NTPase"/>
</dbReference>
<feature type="binding site" evidence="5">
    <location>
        <position position="108"/>
    </location>
    <ligand>
        <name>GTP</name>
        <dbReference type="ChEBI" id="CHEBI:37565"/>
    </ligand>
</feature>
<evidence type="ECO:0008006" key="10">
    <source>
        <dbReference type="Google" id="ProtNLM"/>
    </source>
</evidence>
<dbReference type="PROSITE" id="PS51417">
    <property type="entry name" value="ARF"/>
    <property type="match status" value="1"/>
</dbReference>
<dbReference type="GO" id="GO:0003924">
    <property type="term" value="F:GTPase activity"/>
    <property type="evidence" value="ECO:0007669"/>
    <property type="project" value="InterPro"/>
</dbReference>
<dbReference type="PANTHER" id="PTHR45697">
    <property type="entry name" value="ADP-RIBOSYLATION FACTOR-LIKE PROTEIN 2-RELATED"/>
    <property type="match status" value="1"/>
</dbReference>
<proteinExistence type="inferred from homology"/>
<keyword evidence="7" id="KW-0472">Membrane</keyword>
<keyword evidence="7" id="KW-1133">Transmembrane helix</keyword>
<keyword evidence="6" id="KW-0460">Magnesium</keyword>
<keyword evidence="4 5" id="KW-0342">GTP-binding</keyword>
<feature type="binding site" evidence="6">
    <location>
        <position position="63"/>
    </location>
    <ligand>
        <name>Mg(2+)</name>
        <dbReference type="ChEBI" id="CHEBI:18420"/>
    </ligand>
</feature>
<evidence type="ECO:0000256" key="1">
    <source>
        <dbReference type="ARBA" id="ARBA00010290"/>
    </source>
</evidence>
<keyword evidence="2" id="KW-0519">Myristate</keyword>
<dbReference type="GO" id="GO:0046872">
    <property type="term" value="F:metal ion binding"/>
    <property type="evidence" value="ECO:0007669"/>
    <property type="project" value="UniProtKB-KW"/>
</dbReference>
<dbReference type="EMBL" id="JAIFRP010000014">
    <property type="protein sequence ID" value="KAK2586219.1"/>
    <property type="molecule type" value="Genomic_DNA"/>
</dbReference>
<sequence length="233" mass="26272">MFRDGRGTIFWVGCACVGAYVTYRYWKRRELKSIDEGFEEVSKIDDSYERRVLLLGLDGAGKTSLMNQVCVANGEGEPYKVPPEPTQGFTVYRLQNGYYTYNVWEIGGAEKSRKYWSTFLQDTDLLIFMVDASDSSKLSLAVSTLKQLSGDSRMDTVPILVIANKQDVPNALRPDQVKEALDLQSISPHKHRVEVIGCQTRPLPDLPSGSSEYTWYDASVNTIRKKIFSMAIS</sequence>
<gene>
    <name evidence="8" type="ORF">KPH14_001477</name>
</gene>
<reference evidence="8" key="1">
    <citation type="submission" date="2021-08" db="EMBL/GenBank/DDBJ databases">
        <authorList>
            <person name="Misof B."/>
            <person name="Oliver O."/>
            <person name="Podsiadlowski L."/>
            <person name="Donath A."/>
            <person name="Peters R."/>
            <person name="Mayer C."/>
            <person name="Rust J."/>
            <person name="Gunkel S."/>
            <person name="Lesny P."/>
            <person name="Martin S."/>
            <person name="Oeyen J.P."/>
            <person name="Petersen M."/>
            <person name="Panagiotis P."/>
            <person name="Wilbrandt J."/>
            <person name="Tanja T."/>
        </authorList>
    </citation>
    <scope>NUCLEOTIDE SEQUENCE</scope>
    <source>
        <strain evidence="8">GBR_01_08_01A</strain>
        <tissue evidence="8">Thorax + abdomen</tissue>
    </source>
</reference>
<evidence type="ECO:0000256" key="3">
    <source>
        <dbReference type="ARBA" id="ARBA00022741"/>
    </source>
</evidence>
<keyword evidence="3 5" id="KW-0547">Nucleotide-binding</keyword>
<reference evidence="8" key="2">
    <citation type="journal article" date="2023" name="Commun. Biol.">
        <title>Intrasexual cuticular hydrocarbon dimorphism in a wasp sheds light on hydrocarbon biosynthesis genes in Hymenoptera.</title>
        <authorList>
            <person name="Moris V.C."/>
            <person name="Podsiadlowski L."/>
            <person name="Martin S."/>
            <person name="Oeyen J.P."/>
            <person name="Donath A."/>
            <person name="Petersen M."/>
            <person name="Wilbrandt J."/>
            <person name="Misof B."/>
            <person name="Liedtke D."/>
            <person name="Thamm M."/>
            <person name="Scheiner R."/>
            <person name="Schmitt T."/>
            <person name="Niehuis O."/>
        </authorList>
    </citation>
    <scope>NUCLEOTIDE SEQUENCE</scope>
    <source>
        <strain evidence="8">GBR_01_08_01A</strain>
    </source>
</reference>
<dbReference type="SUPFAM" id="SSF52540">
    <property type="entry name" value="P-loop containing nucleoside triphosphate hydrolases"/>
    <property type="match status" value="1"/>
</dbReference>
<keyword evidence="9" id="KW-1185">Reference proteome</keyword>
<feature type="binding site" evidence="6">
    <location>
        <position position="86"/>
    </location>
    <ligand>
        <name>Mg(2+)</name>
        <dbReference type="ChEBI" id="CHEBI:18420"/>
    </ligand>
</feature>
<comment type="similarity">
    <text evidence="1">Belongs to the small GTPase superfamily. Arf family.</text>
</comment>
<keyword evidence="6" id="KW-0479">Metal-binding</keyword>
<name>A0AAD9VTK1_9HYME</name>
<dbReference type="PRINTS" id="PR00328">
    <property type="entry name" value="SAR1GTPBP"/>
</dbReference>
<feature type="binding site" evidence="5">
    <location>
        <begin position="56"/>
        <end position="63"/>
    </location>
    <ligand>
        <name>GTP</name>
        <dbReference type="ChEBI" id="CHEBI:37565"/>
    </ligand>
</feature>
<dbReference type="GO" id="GO:0005525">
    <property type="term" value="F:GTP binding"/>
    <property type="evidence" value="ECO:0007669"/>
    <property type="project" value="UniProtKB-KW"/>
</dbReference>
<keyword evidence="7" id="KW-0812">Transmembrane</keyword>
<organism evidence="8 9">
    <name type="scientific">Odynerus spinipes</name>
    <dbReference type="NCBI Taxonomy" id="1348599"/>
    <lineage>
        <taxon>Eukaryota</taxon>
        <taxon>Metazoa</taxon>
        <taxon>Ecdysozoa</taxon>
        <taxon>Arthropoda</taxon>
        <taxon>Hexapoda</taxon>
        <taxon>Insecta</taxon>
        <taxon>Pterygota</taxon>
        <taxon>Neoptera</taxon>
        <taxon>Endopterygota</taxon>
        <taxon>Hymenoptera</taxon>
        <taxon>Apocrita</taxon>
        <taxon>Aculeata</taxon>
        <taxon>Vespoidea</taxon>
        <taxon>Vespidae</taxon>
        <taxon>Eumeninae</taxon>
        <taxon>Odynerus</taxon>
    </lineage>
</organism>
<feature type="transmembrane region" description="Helical" evidence="7">
    <location>
        <begin position="6"/>
        <end position="23"/>
    </location>
</feature>
<dbReference type="Gene3D" id="3.40.50.300">
    <property type="entry name" value="P-loop containing nucleotide triphosphate hydrolases"/>
    <property type="match status" value="1"/>
</dbReference>
<dbReference type="SMART" id="SM00177">
    <property type="entry name" value="ARF"/>
    <property type="match status" value="1"/>
</dbReference>
<feature type="binding site" evidence="5">
    <location>
        <begin position="164"/>
        <end position="167"/>
    </location>
    <ligand>
        <name>GTP</name>
        <dbReference type="ChEBI" id="CHEBI:37565"/>
    </ligand>
</feature>
<keyword evidence="2" id="KW-0449">Lipoprotein</keyword>
<protein>
    <recommendedName>
        <fullName evidence="10">ADP-ribosylation factor-like protein 3</fullName>
    </recommendedName>
</protein>
<evidence type="ECO:0000313" key="9">
    <source>
        <dbReference type="Proteomes" id="UP001258017"/>
    </source>
</evidence>
<dbReference type="InterPro" id="IPR044612">
    <property type="entry name" value="ARL2/3"/>
</dbReference>
<evidence type="ECO:0000256" key="5">
    <source>
        <dbReference type="PIRSR" id="PIRSR606689-1"/>
    </source>
</evidence>
<evidence type="ECO:0000256" key="7">
    <source>
        <dbReference type="SAM" id="Phobius"/>
    </source>
</evidence>
<dbReference type="InterPro" id="IPR006689">
    <property type="entry name" value="Small_GTPase_ARF/SAR"/>
</dbReference>
<dbReference type="AlphaFoldDB" id="A0AAD9VTK1"/>
<evidence type="ECO:0000256" key="4">
    <source>
        <dbReference type="ARBA" id="ARBA00023134"/>
    </source>
</evidence>
<evidence type="ECO:0000256" key="2">
    <source>
        <dbReference type="ARBA" id="ARBA00022707"/>
    </source>
</evidence>
<dbReference type="SMART" id="SM00178">
    <property type="entry name" value="SAR"/>
    <property type="match status" value="1"/>
</dbReference>
<dbReference type="Pfam" id="PF00025">
    <property type="entry name" value="Arf"/>
    <property type="match status" value="1"/>
</dbReference>
<comment type="caution">
    <text evidence="8">The sequence shown here is derived from an EMBL/GenBank/DDBJ whole genome shotgun (WGS) entry which is preliminary data.</text>
</comment>